<dbReference type="WBParaSite" id="GPUH_0002357901-mRNA-1">
    <property type="protein sequence ID" value="GPUH_0002357901-mRNA-1"/>
    <property type="gene ID" value="GPUH_0002357901"/>
</dbReference>
<keyword evidence="2" id="KW-1185">Reference proteome</keyword>
<reference evidence="1 2" key="2">
    <citation type="submission" date="2018-11" db="EMBL/GenBank/DDBJ databases">
        <authorList>
            <consortium name="Pathogen Informatics"/>
        </authorList>
    </citation>
    <scope>NUCLEOTIDE SEQUENCE [LARGE SCALE GENOMIC DNA]</scope>
</reference>
<accession>A0A183ERF8</accession>
<dbReference type="AlphaFoldDB" id="A0A183ERF8"/>
<protein>
    <submittedName>
        <fullName evidence="3">CASP-like protein</fullName>
    </submittedName>
</protein>
<dbReference type="Proteomes" id="UP000271098">
    <property type="component" value="Unassembled WGS sequence"/>
</dbReference>
<dbReference type="EMBL" id="UYRT01098180">
    <property type="protein sequence ID" value="VDN41623.1"/>
    <property type="molecule type" value="Genomic_DNA"/>
</dbReference>
<evidence type="ECO:0000313" key="3">
    <source>
        <dbReference type="WBParaSite" id="GPUH_0002357901-mRNA-1"/>
    </source>
</evidence>
<proteinExistence type="predicted"/>
<gene>
    <name evidence="1" type="ORF">GPUH_LOCUS23549</name>
</gene>
<evidence type="ECO:0000313" key="1">
    <source>
        <dbReference type="EMBL" id="VDN41623.1"/>
    </source>
</evidence>
<sequence>MTNKKLSEKLPQPGESVITKKAEYEVVRATECYKFFHFFRMLMFAQAACAVLLMDCTVLRGAQTLGSKHFCEIIDRGKQPDRFRFLIMKLVNLFCKIYFQNFDISNPYLKILS</sequence>
<dbReference type="Gene3D" id="3.30.200.20">
    <property type="entry name" value="Phosphorylase Kinase, domain 1"/>
    <property type="match status" value="1"/>
</dbReference>
<reference evidence="3" key="1">
    <citation type="submission" date="2016-06" db="UniProtKB">
        <authorList>
            <consortium name="WormBaseParasite"/>
        </authorList>
    </citation>
    <scope>IDENTIFICATION</scope>
</reference>
<name>A0A183ERF8_9BILA</name>
<evidence type="ECO:0000313" key="2">
    <source>
        <dbReference type="Proteomes" id="UP000271098"/>
    </source>
</evidence>
<organism evidence="3">
    <name type="scientific">Gongylonema pulchrum</name>
    <dbReference type="NCBI Taxonomy" id="637853"/>
    <lineage>
        <taxon>Eukaryota</taxon>
        <taxon>Metazoa</taxon>
        <taxon>Ecdysozoa</taxon>
        <taxon>Nematoda</taxon>
        <taxon>Chromadorea</taxon>
        <taxon>Rhabditida</taxon>
        <taxon>Spirurina</taxon>
        <taxon>Spiruromorpha</taxon>
        <taxon>Spiruroidea</taxon>
        <taxon>Gongylonematidae</taxon>
        <taxon>Gongylonema</taxon>
    </lineage>
</organism>